<evidence type="ECO:0000313" key="3">
    <source>
        <dbReference type="Proteomes" id="UP000827892"/>
    </source>
</evidence>
<dbReference type="OMA" id="WNSANLM"/>
<dbReference type="EMBL" id="CP090894">
    <property type="protein sequence ID" value="ULT94291.1"/>
    <property type="molecule type" value="Genomic_DNA"/>
</dbReference>
<sequence length="303" mass="34581">MPRRPANRFNVTNPVKPSEFMQMCCFDETTGELLPRDVCDRNLETAMKSVEEIDYLDILNYENTPLTVAISMTLYKLNETLKADRKREIEAVAAARRVAPRYASEFDLEAAQEVDQEGFLPGDKRIILSMLINPSMCAQWTGKMTITNAVISILKEIQSRDPYFFIYSVPVTNKKTTYPTIPNEFFCTFAHVLTTGFGLADSSQELIQLIGKIRGITRNFIDKQRRHADGLDELLNEFQENYQRNPSFRAAEAPIQDSPLITAAKVDFKPRAIKREIVKQELDPDETQAPRKSARQANRAAKY</sequence>
<evidence type="ECO:0000256" key="1">
    <source>
        <dbReference type="SAM" id="MobiDB-lite"/>
    </source>
</evidence>
<evidence type="ECO:0000313" key="2">
    <source>
        <dbReference type="EMBL" id="ULT94291.1"/>
    </source>
</evidence>
<accession>A0AAE9D649</accession>
<name>A0AAE9D649_CAEBR</name>
<dbReference type="AlphaFoldDB" id="A0AAE9D649"/>
<protein>
    <submittedName>
        <fullName evidence="2">Uncharacterized protein</fullName>
    </submittedName>
</protein>
<dbReference type="PANTHER" id="PTHR22921:SF27">
    <property type="entry name" value="C2H2-TYPE DOMAIN-CONTAINING PROTEIN-RELATED"/>
    <property type="match status" value="1"/>
</dbReference>
<proteinExistence type="predicted"/>
<dbReference type="PANTHER" id="PTHR22921">
    <property type="entry name" value="PROTEIN CBG20088-RELATED"/>
    <property type="match status" value="1"/>
</dbReference>
<gene>
    <name evidence="2" type="ORF">L3Y34_003635</name>
</gene>
<feature type="region of interest" description="Disordered" evidence="1">
    <location>
        <begin position="279"/>
        <end position="303"/>
    </location>
</feature>
<dbReference type="Proteomes" id="UP000827892">
    <property type="component" value="Chromosome IV"/>
</dbReference>
<reference evidence="2 3" key="1">
    <citation type="submission" date="2022-05" db="EMBL/GenBank/DDBJ databases">
        <title>Chromosome-level reference genomes for two strains of Caenorhabditis briggsae: an improved platform for comparative genomics.</title>
        <authorList>
            <person name="Stevens L."/>
            <person name="Andersen E.C."/>
        </authorList>
    </citation>
    <scope>NUCLEOTIDE SEQUENCE [LARGE SCALE GENOMIC DNA]</scope>
    <source>
        <strain evidence="2">QX1410_ONT</strain>
        <tissue evidence="2">Whole-organism</tissue>
    </source>
</reference>
<organism evidence="2 3">
    <name type="scientific">Caenorhabditis briggsae</name>
    <dbReference type="NCBI Taxonomy" id="6238"/>
    <lineage>
        <taxon>Eukaryota</taxon>
        <taxon>Metazoa</taxon>
        <taxon>Ecdysozoa</taxon>
        <taxon>Nematoda</taxon>
        <taxon>Chromadorea</taxon>
        <taxon>Rhabditida</taxon>
        <taxon>Rhabditina</taxon>
        <taxon>Rhabditomorpha</taxon>
        <taxon>Rhabditoidea</taxon>
        <taxon>Rhabditidae</taxon>
        <taxon>Peloderinae</taxon>
        <taxon>Caenorhabditis</taxon>
    </lineage>
</organism>